<evidence type="ECO:0000256" key="3">
    <source>
        <dbReference type="ARBA" id="ARBA00023027"/>
    </source>
</evidence>
<dbReference type="InterPro" id="IPR006115">
    <property type="entry name" value="6PGDH_NADP-bd"/>
</dbReference>
<reference evidence="6 7" key="1">
    <citation type="submission" date="2018-08" db="EMBL/GenBank/DDBJ databases">
        <title>Meiothermus hypogaeus DSM 23238 genome sequencing project.</title>
        <authorList>
            <person name="Da Costa M.S."/>
            <person name="Albuquerque L."/>
            <person name="Raposo P."/>
            <person name="Froufe H.J.C."/>
            <person name="Barroso C.S."/>
            <person name="Egas C."/>
        </authorList>
    </citation>
    <scope>NUCLEOTIDE SEQUENCE [LARGE SCALE GENOMIC DNA]</scope>
    <source>
        <strain evidence="6 7">DSM 23238</strain>
    </source>
</reference>
<dbReference type="InterPro" id="IPR036291">
    <property type="entry name" value="NAD(P)-bd_dom_sf"/>
</dbReference>
<dbReference type="EMBL" id="QWKY01000015">
    <property type="protein sequence ID" value="RIH79309.1"/>
    <property type="molecule type" value="Genomic_DNA"/>
</dbReference>
<proteinExistence type="inferred from homology"/>
<name>A0ABX9MNL1_9DEIN</name>
<sequence length="299" mass="32010">MVFQDQEVHVRTAFIGLGAMGYPMAGHLAKKYETLVWNRTFAKAEAHAKEFGSRAVELPEVASADILLTCLPTSLEVDELAQKLLPYLRPGMLWIDHTSGEPELAKKTAHMLKEKGVSYLDACLSGGVAGALQARATVMAGGSLQDFARAKPVMEAYATKIVHVGPLGSGHAVKAVNNALLAVNLWALSEGMVALVKQGVDAGLALEVINASSGRSNVSENLFGQRVISRQFPNTFALGLLAKDTGICVKVLEAAGTPAPLLRQVREFFEIAKREVGAAEVDHTAVARLLERWSGVEIK</sequence>
<keyword evidence="7" id="KW-1185">Reference proteome</keyword>
<dbReference type="SUPFAM" id="SSF48179">
    <property type="entry name" value="6-phosphogluconate dehydrogenase C-terminal domain-like"/>
    <property type="match status" value="1"/>
</dbReference>
<dbReference type="PANTHER" id="PTHR43060:SF15">
    <property type="entry name" value="3-HYDROXYISOBUTYRATE DEHYDROGENASE-LIKE 1, MITOCHONDRIAL-RELATED"/>
    <property type="match status" value="1"/>
</dbReference>
<protein>
    <submittedName>
        <fullName evidence="6">2-(Hydroxymethyl)glutarate dehydrogenase</fullName>
        <ecNumber evidence="6">1.1.1.291</ecNumber>
    </submittedName>
</protein>
<evidence type="ECO:0000256" key="2">
    <source>
        <dbReference type="ARBA" id="ARBA00023002"/>
    </source>
</evidence>
<dbReference type="InterPro" id="IPR015815">
    <property type="entry name" value="HIBADH-related"/>
</dbReference>
<dbReference type="InterPro" id="IPR013328">
    <property type="entry name" value="6PGD_dom2"/>
</dbReference>
<keyword evidence="2 6" id="KW-0560">Oxidoreductase</keyword>
<evidence type="ECO:0000313" key="6">
    <source>
        <dbReference type="EMBL" id="RIH79309.1"/>
    </source>
</evidence>
<dbReference type="InterPro" id="IPR029154">
    <property type="entry name" value="HIBADH-like_NADP-bd"/>
</dbReference>
<dbReference type="PROSITE" id="PS00895">
    <property type="entry name" value="3_HYDROXYISOBUT_DH"/>
    <property type="match status" value="1"/>
</dbReference>
<evidence type="ECO:0000256" key="1">
    <source>
        <dbReference type="ARBA" id="ARBA00009080"/>
    </source>
</evidence>
<organism evidence="6 7">
    <name type="scientific">Meiothermus hypogaeus</name>
    <dbReference type="NCBI Taxonomy" id="884155"/>
    <lineage>
        <taxon>Bacteria</taxon>
        <taxon>Thermotogati</taxon>
        <taxon>Deinococcota</taxon>
        <taxon>Deinococci</taxon>
        <taxon>Thermales</taxon>
        <taxon>Thermaceae</taxon>
        <taxon>Meiothermus</taxon>
    </lineage>
</organism>
<comment type="similarity">
    <text evidence="1">Belongs to the HIBADH-related family.</text>
</comment>
<dbReference type="Pfam" id="PF14833">
    <property type="entry name" value="NAD_binding_11"/>
    <property type="match status" value="1"/>
</dbReference>
<dbReference type="Proteomes" id="UP000265443">
    <property type="component" value="Unassembled WGS sequence"/>
</dbReference>
<feature type="domain" description="6-phosphogluconate dehydrogenase NADP-binding" evidence="4">
    <location>
        <begin position="13"/>
        <end position="165"/>
    </location>
</feature>
<dbReference type="PANTHER" id="PTHR43060">
    <property type="entry name" value="3-HYDROXYISOBUTYRATE DEHYDROGENASE-LIKE 1, MITOCHONDRIAL-RELATED"/>
    <property type="match status" value="1"/>
</dbReference>
<gene>
    <name evidence="6" type="primary">hgd</name>
    <name evidence="6" type="ORF">Mhypo_01119</name>
</gene>
<keyword evidence="3" id="KW-0520">NAD</keyword>
<evidence type="ECO:0000259" key="4">
    <source>
        <dbReference type="Pfam" id="PF03446"/>
    </source>
</evidence>
<comment type="caution">
    <text evidence="6">The sequence shown here is derived from an EMBL/GenBank/DDBJ whole genome shotgun (WGS) entry which is preliminary data.</text>
</comment>
<dbReference type="InterPro" id="IPR008927">
    <property type="entry name" value="6-PGluconate_DH-like_C_sf"/>
</dbReference>
<dbReference type="InterPro" id="IPR002204">
    <property type="entry name" value="3-OH-isobutyrate_DH-rel_CS"/>
</dbReference>
<dbReference type="Gene3D" id="3.40.50.720">
    <property type="entry name" value="NAD(P)-binding Rossmann-like Domain"/>
    <property type="match status" value="1"/>
</dbReference>
<dbReference type="EC" id="1.1.1.291" evidence="6"/>
<dbReference type="Gene3D" id="1.10.1040.10">
    <property type="entry name" value="N-(1-d-carboxylethyl)-l-norvaline Dehydrogenase, domain 2"/>
    <property type="match status" value="1"/>
</dbReference>
<dbReference type="GO" id="GO:0043718">
    <property type="term" value="F:2-hydroxymethylglutarate dehydrogenase activity"/>
    <property type="evidence" value="ECO:0007669"/>
    <property type="project" value="UniProtKB-EC"/>
</dbReference>
<evidence type="ECO:0000313" key="7">
    <source>
        <dbReference type="Proteomes" id="UP000265443"/>
    </source>
</evidence>
<dbReference type="PIRSF" id="PIRSF000103">
    <property type="entry name" value="HIBADH"/>
    <property type="match status" value="1"/>
</dbReference>
<feature type="domain" description="3-hydroxyisobutyrate dehydrogenase-like NAD-binding" evidence="5">
    <location>
        <begin position="168"/>
        <end position="290"/>
    </location>
</feature>
<dbReference type="Pfam" id="PF03446">
    <property type="entry name" value="NAD_binding_2"/>
    <property type="match status" value="1"/>
</dbReference>
<evidence type="ECO:0000259" key="5">
    <source>
        <dbReference type="Pfam" id="PF14833"/>
    </source>
</evidence>
<accession>A0ABX9MNL1</accession>
<dbReference type="SUPFAM" id="SSF51735">
    <property type="entry name" value="NAD(P)-binding Rossmann-fold domains"/>
    <property type="match status" value="1"/>
</dbReference>